<dbReference type="Pfam" id="PF00550">
    <property type="entry name" value="PP-binding"/>
    <property type="match status" value="1"/>
</dbReference>
<dbReference type="AlphaFoldDB" id="U5E582"/>
<dbReference type="EMBL" id="BAFO02000008">
    <property type="protein sequence ID" value="GAD82150.1"/>
    <property type="molecule type" value="Genomic_DNA"/>
</dbReference>
<proteinExistence type="predicted"/>
<gene>
    <name evidence="4" type="ORF">NCAST_08_00210</name>
</gene>
<feature type="domain" description="Carrier" evidence="3">
    <location>
        <begin position="3"/>
        <end position="83"/>
    </location>
</feature>
<protein>
    <recommendedName>
        <fullName evidence="3">Carrier domain-containing protein</fullName>
    </recommendedName>
</protein>
<dbReference type="OrthoDB" id="3537906at2"/>
<dbReference type="eggNOG" id="COG0236">
    <property type="taxonomic scope" value="Bacteria"/>
</dbReference>
<dbReference type="RefSeq" id="WP_019050611.1">
    <property type="nucleotide sequence ID" value="NZ_BAFO02000008.1"/>
</dbReference>
<dbReference type="InterPro" id="IPR006162">
    <property type="entry name" value="Ppantetheine_attach_site"/>
</dbReference>
<dbReference type="SUPFAM" id="SSF47336">
    <property type="entry name" value="ACP-like"/>
    <property type="match status" value="1"/>
</dbReference>
<dbReference type="STRING" id="1824.SAMN05444423_105352"/>
<dbReference type="InterPro" id="IPR009081">
    <property type="entry name" value="PP-bd_ACP"/>
</dbReference>
<evidence type="ECO:0000313" key="4">
    <source>
        <dbReference type="EMBL" id="GAD82150.1"/>
    </source>
</evidence>
<dbReference type="Proteomes" id="UP000017048">
    <property type="component" value="Unassembled WGS sequence"/>
</dbReference>
<dbReference type="GeneID" id="91516953"/>
<reference evidence="4 5" key="1">
    <citation type="journal article" date="2014" name="BMC Genomics">
        <title>Genome based analysis of type-I polyketide synthase and nonribosomal peptide synthetase gene clusters in seven strains of five representative Nocardia species.</title>
        <authorList>
            <person name="Komaki H."/>
            <person name="Ichikawa N."/>
            <person name="Hosoyama A."/>
            <person name="Takahashi-Nakaguchi A."/>
            <person name="Matsuzawa T."/>
            <person name="Suzuki K."/>
            <person name="Fujita N."/>
            <person name="Gonoi T."/>
        </authorList>
    </citation>
    <scope>NUCLEOTIDE SEQUENCE [LARGE SCALE GENOMIC DNA]</scope>
    <source>
        <strain evidence="4 5">NBRC 15531</strain>
    </source>
</reference>
<sequence length="90" mass="10405">MRDFELDDLSRLYRACEGADVDLTDKTLDEPFAELGLDSLATIELAERIQREWHVRIPMLLPNETVEILRTPRLALQYVNKLLAAAHEQQ</sequence>
<dbReference type="InterPro" id="IPR036736">
    <property type="entry name" value="ACP-like_sf"/>
</dbReference>
<keyword evidence="1" id="KW-0596">Phosphopantetheine</keyword>
<keyword evidence="5" id="KW-1185">Reference proteome</keyword>
<organism evidence="4 5">
    <name type="scientific">Nocardia asteroides NBRC 15531</name>
    <dbReference type="NCBI Taxonomy" id="1110697"/>
    <lineage>
        <taxon>Bacteria</taxon>
        <taxon>Bacillati</taxon>
        <taxon>Actinomycetota</taxon>
        <taxon>Actinomycetes</taxon>
        <taxon>Mycobacteriales</taxon>
        <taxon>Nocardiaceae</taxon>
        <taxon>Nocardia</taxon>
    </lineage>
</organism>
<comment type="caution">
    <text evidence="4">The sequence shown here is derived from an EMBL/GenBank/DDBJ whole genome shotgun (WGS) entry which is preliminary data.</text>
</comment>
<name>U5E582_NOCAS</name>
<evidence type="ECO:0000313" key="5">
    <source>
        <dbReference type="Proteomes" id="UP000017048"/>
    </source>
</evidence>
<dbReference type="Gene3D" id="1.10.1200.10">
    <property type="entry name" value="ACP-like"/>
    <property type="match status" value="1"/>
</dbReference>
<dbReference type="PROSITE" id="PS00012">
    <property type="entry name" value="PHOSPHOPANTETHEINE"/>
    <property type="match status" value="1"/>
</dbReference>
<evidence type="ECO:0000256" key="1">
    <source>
        <dbReference type="ARBA" id="ARBA00022450"/>
    </source>
</evidence>
<evidence type="ECO:0000256" key="2">
    <source>
        <dbReference type="ARBA" id="ARBA00022553"/>
    </source>
</evidence>
<accession>U5E582</accession>
<evidence type="ECO:0000259" key="3">
    <source>
        <dbReference type="PROSITE" id="PS50075"/>
    </source>
</evidence>
<dbReference type="PROSITE" id="PS50075">
    <property type="entry name" value="CARRIER"/>
    <property type="match status" value="1"/>
</dbReference>
<keyword evidence="2" id="KW-0597">Phosphoprotein</keyword>